<dbReference type="EMBL" id="BSYR01000052">
    <property type="protein sequence ID" value="GMJ08706.1"/>
    <property type="molecule type" value="Genomic_DNA"/>
</dbReference>
<feature type="signal peptide" evidence="1">
    <location>
        <begin position="1"/>
        <end position="27"/>
    </location>
</feature>
<organism evidence="3 4">
    <name type="scientific">Hibiscus trionum</name>
    <name type="common">Flower of an hour</name>
    <dbReference type="NCBI Taxonomy" id="183268"/>
    <lineage>
        <taxon>Eukaryota</taxon>
        <taxon>Viridiplantae</taxon>
        <taxon>Streptophyta</taxon>
        <taxon>Embryophyta</taxon>
        <taxon>Tracheophyta</taxon>
        <taxon>Spermatophyta</taxon>
        <taxon>Magnoliopsida</taxon>
        <taxon>eudicotyledons</taxon>
        <taxon>Gunneridae</taxon>
        <taxon>Pentapetalae</taxon>
        <taxon>rosids</taxon>
        <taxon>malvids</taxon>
        <taxon>Malvales</taxon>
        <taxon>Malvaceae</taxon>
        <taxon>Malvoideae</taxon>
        <taxon>Hibiscus</taxon>
    </lineage>
</organism>
<dbReference type="Pfam" id="PF14365">
    <property type="entry name" value="Neprosin_AP"/>
    <property type="match status" value="1"/>
</dbReference>
<dbReference type="InterPro" id="IPR053168">
    <property type="entry name" value="Glutamic_endopeptidase"/>
</dbReference>
<dbReference type="AlphaFoldDB" id="A0A9W7J509"/>
<sequence length="387" mass="42494">MESHRVLRYAIVPLSFLLFLGLYSIEGRLEDPAAVKRSPVKTIRTQYGDKYDCVGLYEQPAFQHRLLKNHKIQMRPSYNANPTGNGTSDNSIDVVLTDSCPAGTVPIRRRSAEELSRARALFRQQFRSFDKSTKNIPGFAYAGLATRYEATTVYYGAGGMVSINNPAVTSGQLSASVISLEGGSPDQYSIIRVGWMVNVDLYHDNNTRLYTVWGQVKSGQMTGCYNTDCPGFVQTDPSIALDMPLGPISIVRGPQYYIKLSVAQEKSTGNWWLKYGDDEKPVGYWPSSLFASLVNGAPALRWGGMVASTTGQLPAMGNGDNGEIHSAHFRQLVLQYDAGTSLNGSIAVTLDVQQTKCYKSGNNFYKGEFWGYSFYFGGDGGDATLCS</sequence>
<evidence type="ECO:0000259" key="2">
    <source>
        <dbReference type="PROSITE" id="PS52045"/>
    </source>
</evidence>
<dbReference type="Pfam" id="PF03080">
    <property type="entry name" value="Neprosin"/>
    <property type="match status" value="1"/>
</dbReference>
<comment type="caution">
    <text evidence="3">The sequence shown here is derived from an EMBL/GenBank/DDBJ whole genome shotgun (WGS) entry which is preliminary data.</text>
</comment>
<dbReference type="PROSITE" id="PS52045">
    <property type="entry name" value="NEPROSIN_PEP_CD"/>
    <property type="match status" value="1"/>
</dbReference>
<keyword evidence="4" id="KW-1185">Reference proteome</keyword>
<evidence type="ECO:0000313" key="3">
    <source>
        <dbReference type="EMBL" id="GMJ08706.1"/>
    </source>
</evidence>
<feature type="chain" id="PRO_5040821943" description="Neprosin PEP catalytic domain-containing protein" evidence="1">
    <location>
        <begin position="28"/>
        <end position="387"/>
    </location>
</feature>
<dbReference type="Proteomes" id="UP001165190">
    <property type="component" value="Unassembled WGS sequence"/>
</dbReference>
<name>A0A9W7J509_HIBTR</name>
<gene>
    <name evidence="3" type="ORF">HRI_004539800</name>
</gene>
<dbReference type="PANTHER" id="PTHR31589:SF246">
    <property type="entry name" value="CARBOXYL-TERMINAL PEPTIDASE"/>
    <property type="match status" value="1"/>
</dbReference>
<feature type="domain" description="Neprosin PEP catalytic" evidence="2">
    <location>
        <begin position="135"/>
        <end position="387"/>
    </location>
</feature>
<dbReference type="Gene3D" id="3.90.1320.10">
    <property type="entry name" value="Outer-capsid protein sigma 3, large lobe"/>
    <property type="match status" value="1"/>
</dbReference>
<evidence type="ECO:0000313" key="4">
    <source>
        <dbReference type="Proteomes" id="UP001165190"/>
    </source>
</evidence>
<dbReference type="InterPro" id="IPR025521">
    <property type="entry name" value="Neprosin_propep"/>
</dbReference>
<dbReference type="OrthoDB" id="1001346at2759"/>
<proteinExistence type="predicted"/>
<evidence type="ECO:0000256" key="1">
    <source>
        <dbReference type="SAM" id="SignalP"/>
    </source>
</evidence>
<reference evidence="3" key="1">
    <citation type="submission" date="2023-05" db="EMBL/GenBank/DDBJ databases">
        <title>Genome and transcriptome analyses reveal genes involved in the formation of fine ridges on petal epidermal cells in Hibiscus trionum.</title>
        <authorList>
            <person name="Koshimizu S."/>
            <person name="Masuda S."/>
            <person name="Ishii T."/>
            <person name="Shirasu K."/>
            <person name="Hoshino A."/>
            <person name="Arita M."/>
        </authorList>
    </citation>
    <scope>NUCLEOTIDE SEQUENCE</scope>
    <source>
        <strain evidence="3">Hamamatsu line</strain>
    </source>
</reference>
<dbReference type="InterPro" id="IPR004314">
    <property type="entry name" value="Neprosin"/>
</dbReference>
<accession>A0A9W7J509</accession>
<keyword evidence="1" id="KW-0732">Signal</keyword>
<dbReference type="PANTHER" id="PTHR31589">
    <property type="entry name" value="PROTEIN, PUTATIVE (DUF239)-RELATED-RELATED"/>
    <property type="match status" value="1"/>
</dbReference>
<protein>
    <recommendedName>
        <fullName evidence="2">Neprosin PEP catalytic domain-containing protein</fullName>
    </recommendedName>
</protein>